<evidence type="ECO:0000256" key="9">
    <source>
        <dbReference type="SAM" id="MobiDB-lite"/>
    </source>
</evidence>
<feature type="domain" description="Alpha-carbonic anhydrase" evidence="11">
    <location>
        <begin position="30"/>
        <end position="287"/>
    </location>
</feature>
<evidence type="ECO:0000256" key="10">
    <source>
        <dbReference type="SAM" id="Phobius"/>
    </source>
</evidence>
<evidence type="ECO:0000313" key="12">
    <source>
        <dbReference type="EMBL" id="CAH1270569.1"/>
    </source>
</evidence>
<reference evidence="12" key="1">
    <citation type="submission" date="2022-01" db="EMBL/GenBank/DDBJ databases">
        <authorList>
            <person name="Braso-Vives M."/>
        </authorList>
    </citation>
    <scope>NUCLEOTIDE SEQUENCE</scope>
</reference>
<keyword evidence="5 8" id="KW-0862">Zinc</keyword>
<dbReference type="AlphaFoldDB" id="A0A8K0A8F5"/>
<dbReference type="PANTHER" id="PTHR18952:SF141">
    <property type="entry name" value="CARBONIC ANHYDRASE"/>
    <property type="match status" value="1"/>
</dbReference>
<dbReference type="Gene3D" id="3.10.200.10">
    <property type="entry name" value="Alpha carbonic anhydrase"/>
    <property type="match status" value="1"/>
</dbReference>
<dbReference type="GO" id="GO:0008270">
    <property type="term" value="F:zinc ion binding"/>
    <property type="evidence" value="ECO:0007669"/>
    <property type="project" value="UniProtKB-UniRule"/>
</dbReference>
<comment type="catalytic activity">
    <reaction evidence="7 8">
        <text>hydrogencarbonate + H(+) = CO2 + H2O</text>
        <dbReference type="Rhea" id="RHEA:10748"/>
        <dbReference type="ChEBI" id="CHEBI:15377"/>
        <dbReference type="ChEBI" id="CHEBI:15378"/>
        <dbReference type="ChEBI" id="CHEBI:16526"/>
        <dbReference type="ChEBI" id="CHEBI:17544"/>
        <dbReference type="EC" id="4.2.1.1"/>
    </reaction>
</comment>
<sequence length="324" mass="35943">MPASCSPRDDKLPTKHDDIHQSESVSRHCAEWNYYGQGPSKWHEQYPVAKGQRQSPIDISTDKVEFDQTLSDNPLKVSYSNNCCQSVTNTGASFQVAVDGARAGTEISGGPLDSTYKLVQFHAHWGHGGNEGSEHTVNGVTYPAELHLVHWNTKYKDVTEAVDKPDGLAVIGIFFTMGEEHAGFKPITDLFSTVPRKTDKVDMKFKFDPACLLPAERDYWTYLGSLTTPPLHESVTWIVMKDPVEVSAEQLGALRSLLWETPSGEGQMCNNYRPPQPLQGRLVRASYTEEARIEDIIPAVILGALAIGVGTILTVSMIRTKRWL</sequence>
<accession>A0A8K0A8F5</accession>
<dbReference type="Pfam" id="PF00194">
    <property type="entry name" value="Carb_anhydrase"/>
    <property type="match status" value="1"/>
</dbReference>
<keyword evidence="10" id="KW-0812">Transmembrane</keyword>
<evidence type="ECO:0000313" key="13">
    <source>
        <dbReference type="Proteomes" id="UP000838412"/>
    </source>
</evidence>
<comment type="function">
    <text evidence="8">Reversible hydration of carbon dioxide.</text>
</comment>
<feature type="compositionally biased region" description="Basic and acidic residues" evidence="9">
    <location>
        <begin position="7"/>
        <end position="23"/>
    </location>
</feature>
<organism evidence="12 13">
    <name type="scientific">Branchiostoma lanceolatum</name>
    <name type="common">Common lancelet</name>
    <name type="synonym">Amphioxus lanceolatum</name>
    <dbReference type="NCBI Taxonomy" id="7740"/>
    <lineage>
        <taxon>Eukaryota</taxon>
        <taxon>Metazoa</taxon>
        <taxon>Chordata</taxon>
        <taxon>Cephalochordata</taxon>
        <taxon>Leptocardii</taxon>
        <taxon>Amphioxiformes</taxon>
        <taxon>Branchiostomatidae</taxon>
        <taxon>Branchiostoma</taxon>
    </lineage>
</organism>
<feature type="transmembrane region" description="Helical" evidence="10">
    <location>
        <begin position="296"/>
        <end position="318"/>
    </location>
</feature>
<dbReference type="OrthoDB" id="429145at2759"/>
<keyword evidence="10" id="KW-1133">Transmembrane helix</keyword>
<evidence type="ECO:0000256" key="5">
    <source>
        <dbReference type="ARBA" id="ARBA00022833"/>
    </source>
</evidence>
<dbReference type="Proteomes" id="UP000838412">
    <property type="component" value="Chromosome 7"/>
</dbReference>
<name>A0A8K0A8F5_BRALA</name>
<protein>
    <recommendedName>
        <fullName evidence="3 8">Carbonic anhydrase</fullName>
        <ecNumber evidence="3 8">4.2.1.1</ecNumber>
    </recommendedName>
</protein>
<dbReference type="EC" id="4.2.1.1" evidence="3 8"/>
<comment type="similarity">
    <text evidence="2 8">Belongs to the alpha-carbonic anhydrase family.</text>
</comment>
<dbReference type="SUPFAM" id="SSF51069">
    <property type="entry name" value="Carbonic anhydrase"/>
    <property type="match status" value="1"/>
</dbReference>
<dbReference type="EMBL" id="OV696692">
    <property type="protein sequence ID" value="CAH1270569.1"/>
    <property type="molecule type" value="Genomic_DNA"/>
</dbReference>
<evidence type="ECO:0000256" key="6">
    <source>
        <dbReference type="ARBA" id="ARBA00023239"/>
    </source>
</evidence>
<dbReference type="GO" id="GO:0004089">
    <property type="term" value="F:carbonate dehydratase activity"/>
    <property type="evidence" value="ECO:0007669"/>
    <property type="project" value="UniProtKB-UniRule"/>
</dbReference>
<dbReference type="InterPro" id="IPR036398">
    <property type="entry name" value="CA_dom_sf"/>
</dbReference>
<evidence type="ECO:0000256" key="4">
    <source>
        <dbReference type="ARBA" id="ARBA00022723"/>
    </source>
</evidence>
<keyword evidence="13" id="KW-1185">Reference proteome</keyword>
<dbReference type="InterPro" id="IPR023561">
    <property type="entry name" value="Carbonic_anhydrase_a-class"/>
</dbReference>
<evidence type="ECO:0000256" key="3">
    <source>
        <dbReference type="ARBA" id="ARBA00012925"/>
    </source>
</evidence>
<dbReference type="InterPro" id="IPR001148">
    <property type="entry name" value="CA_dom"/>
</dbReference>
<dbReference type="GO" id="GO:0005737">
    <property type="term" value="C:cytoplasm"/>
    <property type="evidence" value="ECO:0007669"/>
    <property type="project" value="TreeGrafter"/>
</dbReference>
<dbReference type="InterPro" id="IPR018338">
    <property type="entry name" value="Carbonic_anhydrase_a-class_CS"/>
</dbReference>
<dbReference type="SMART" id="SM01057">
    <property type="entry name" value="Carb_anhydrase"/>
    <property type="match status" value="1"/>
</dbReference>
<keyword evidence="6 8" id="KW-0456">Lyase</keyword>
<evidence type="ECO:0000256" key="2">
    <source>
        <dbReference type="ARBA" id="ARBA00010718"/>
    </source>
</evidence>
<proteinExistence type="inferred from homology"/>
<keyword evidence="4 8" id="KW-0479">Metal-binding</keyword>
<evidence type="ECO:0000256" key="1">
    <source>
        <dbReference type="ARBA" id="ARBA00001947"/>
    </source>
</evidence>
<dbReference type="PROSITE" id="PS51144">
    <property type="entry name" value="ALPHA_CA_2"/>
    <property type="match status" value="1"/>
</dbReference>
<evidence type="ECO:0000256" key="8">
    <source>
        <dbReference type="RuleBase" id="RU367011"/>
    </source>
</evidence>
<comment type="cofactor">
    <cofactor evidence="1 8">
        <name>Zn(2+)</name>
        <dbReference type="ChEBI" id="CHEBI:29105"/>
    </cofactor>
</comment>
<keyword evidence="10" id="KW-0472">Membrane</keyword>
<feature type="region of interest" description="Disordered" evidence="9">
    <location>
        <begin position="1"/>
        <end position="23"/>
    </location>
</feature>
<dbReference type="PROSITE" id="PS00162">
    <property type="entry name" value="ALPHA_CA_1"/>
    <property type="match status" value="1"/>
</dbReference>
<dbReference type="PANTHER" id="PTHR18952">
    <property type="entry name" value="CARBONIC ANHYDRASE"/>
    <property type="match status" value="1"/>
</dbReference>
<evidence type="ECO:0000256" key="7">
    <source>
        <dbReference type="ARBA" id="ARBA00048348"/>
    </source>
</evidence>
<gene>
    <name evidence="12" type="primary">CA7</name>
    <name evidence="12" type="ORF">BLAG_LOCUS22809</name>
</gene>
<evidence type="ECO:0000259" key="11">
    <source>
        <dbReference type="PROSITE" id="PS51144"/>
    </source>
</evidence>